<dbReference type="Pfam" id="PF03478">
    <property type="entry name" value="Beta-prop_KIB1-4"/>
    <property type="match status" value="1"/>
</dbReference>
<dbReference type="SUPFAM" id="SSF81383">
    <property type="entry name" value="F-box domain"/>
    <property type="match status" value="1"/>
</dbReference>
<dbReference type="AlphaFoldDB" id="A0A1S2XZ63"/>
<dbReference type="InterPro" id="IPR005174">
    <property type="entry name" value="KIB1-4_b-propeller"/>
</dbReference>
<reference evidence="6" key="1">
    <citation type="journal article" date="2013" name="Nat. Biotechnol.">
        <title>Draft genome sequence of chickpea (Cicer arietinum) provides a resource for trait improvement.</title>
        <authorList>
            <person name="Varshney R.K."/>
            <person name="Song C."/>
            <person name="Saxena R.K."/>
            <person name="Azam S."/>
            <person name="Yu S."/>
            <person name="Sharpe A.G."/>
            <person name="Cannon S."/>
            <person name="Baek J."/>
            <person name="Rosen B.D."/>
            <person name="Tar'an B."/>
            <person name="Millan T."/>
            <person name="Zhang X."/>
            <person name="Ramsay L.D."/>
            <person name="Iwata A."/>
            <person name="Wang Y."/>
            <person name="Nelson W."/>
            <person name="Farmer A.D."/>
            <person name="Gaur P.M."/>
            <person name="Soderlund C."/>
            <person name="Penmetsa R.V."/>
            <person name="Xu C."/>
            <person name="Bharti A.K."/>
            <person name="He W."/>
            <person name="Winter P."/>
            <person name="Zhao S."/>
            <person name="Hane J.K."/>
            <person name="Carrasquilla-Garcia N."/>
            <person name="Condie J.A."/>
            <person name="Upadhyaya H.D."/>
            <person name="Luo M.C."/>
            <person name="Thudi M."/>
            <person name="Gowda C.L."/>
            <person name="Singh N.P."/>
            <person name="Lichtenzveig J."/>
            <person name="Gali K.K."/>
            <person name="Rubio J."/>
            <person name="Nadarajan N."/>
            <person name="Dolezel J."/>
            <person name="Bansal K.C."/>
            <person name="Xu X."/>
            <person name="Edwards D."/>
            <person name="Zhang G."/>
            <person name="Kahl G."/>
            <person name="Gil J."/>
            <person name="Singh K.B."/>
            <person name="Datta S.K."/>
            <person name="Jackson S.A."/>
            <person name="Wang J."/>
            <person name="Cook D.R."/>
        </authorList>
    </citation>
    <scope>NUCLEOTIDE SEQUENCE [LARGE SCALE GENOMIC DNA]</scope>
    <source>
        <strain evidence="6">cv. CDC Frontier</strain>
    </source>
</reference>
<dbReference type="FunFam" id="1.20.1160.11:FF:000001">
    <property type="entry name" value="Paired amphipathic helix protein Sin3"/>
    <property type="match status" value="3"/>
</dbReference>
<evidence type="ECO:0000256" key="4">
    <source>
        <dbReference type="PROSITE-ProRule" id="PRU00810"/>
    </source>
</evidence>
<accession>A0A1S2XZ63</accession>
<dbReference type="GeneID" id="101488742"/>
<dbReference type="Gene3D" id="1.20.1160.11">
    <property type="entry name" value="Paired amphipathic helix"/>
    <property type="match status" value="3"/>
</dbReference>
<evidence type="ECO:0000259" key="5">
    <source>
        <dbReference type="PROSITE" id="PS50181"/>
    </source>
</evidence>
<evidence type="ECO:0000256" key="2">
    <source>
        <dbReference type="ARBA" id="ARBA00022491"/>
    </source>
</evidence>
<dbReference type="Pfam" id="PF02671">
    <property type="entry name" value="PAH"/>
    <property type="match status" value="3"/>
</dbReference>
<keyword evidence="2" id="KW-0678">Repressor</keyword>
<dbReference type="InterPro" id="IPR003822">
    <property type="entry name" value="PAH"/>
</dbReference>
<dbReference type="PROSITE" id="PS50181">
    <property type="entry name" value="FBOX"/>
    <property type="match status" value="1"/>
</dbReference>
<dbReference type="GO" id="GO:0003714">
    <property type="term" value="F:transcription corepressor activity"/>
    <property type="evidence" value="ECO:0007669"/>
    <property type="project" value="InterPro"/>
</dbReference>
<dbReference type="GO" id="GO:0000118">
    <property type="term" value="C:histone deacetylase complex"/>
    <property type="evidence" value="ECO:0007669"/>
    <property type="project" value="TreeGrafter"/>
</dbReference>
<dbReference type="KEGG" id="cam:101488742"/>
<dbReference type="GO" id="GO:0000785">
    <property type="term" value="C:chromatin"/>
    <property type="evidence" value="ECO:0007669"/>
    <property type="project" value="TreeGrafter"/>
</dbReference>
<dbReference type="OrthoDB" id="1419699at2759"/>
<dbReference type="InterPro" id="IPR001810">
    <property type="entry name" value="F-box_dom"/>
</dbReference>
<comment type="subcellular location">
    <subcellularLocation>
        <location evidence="1 4">Nucleus</location>
    </subcellularLocation>
</comment>
<dbReference type="InterPro" id="IPR036600">
    <property type="entry name" value="PAH_sf"/>
</dbReference>
<protein>
    <submittedName>
        <fullName evidence="7 8">Uncharacterized protein LOC101488742</fullName>
    </submittedName>
</protein>
<gene>
    <name evidence="7 8 9" type="primary">LOC101488742</name>
</gene>
<evidence type="ECO:0000256" key="1">
    <source>
        <dbReference type="ARBA" id="ARBA00004123"/>
    </source>
</evidence>
<dbReference type="PROSITE" id="PS51477">
    <property type="entry name" value="PAH"/>
    <property type="match status" value="3"/>
</dbReference>
<evidence type="ECO:0000313" key="7">
    <source>
        <dbReference type="RefSeq" id="XP_004496806.1"/>
    </source>
</evidence>
<evidence type="ECO:0000313" key="6">
    <source>
        <dbReference type="Proteomes" id="UP000087171"/>
    </source>
</evidence>
<dbReference type="SMART" id="SM00256">
    <property type="entry name" value="FBOX"/>
    <property type="match status" value="1"/>
</dbReference>
<organism evidence="6 7">
    <name type="scientific">Cicer arietinum</name>
    <name type="common">Chickpea</name>
    <name type="synonym">Garbanzo</name>
    <dbReference type="NCBI Taxonomy" id="3827"/>
    <lineage>
        <taxon>Eukaryota</taxon>
        <taxon>Viridiplantae</taxon>
        <taxon>Streptophyta</taxon>
        <taxon>Embryophyta</taxon>
        <taxon>Tracheophyta</taxon>
        <taxon>Spermatophyta</taxon>
        <taxon>Magnoliopsida</taxon>
        <taxon>eudicotyledons</taxon>
        <taxon>Gunneridae</taxon>
        <taxon>Pentapetalae</taxon>
        <taxon>rosids</taxon>
        <taxon>fabids</taxon>
        <taxon>Fabales</taxon>
        <taxon>Fabaceae</taxon>
        <taxon>Papilionoideae</taxon>
        <taxon>50 kb inversion clade</taxon>
        <taxon>NPAAA clade</taxon>
        <taxon>Hologalegina</taxon>
        <taxon>IRL clade</taxon>
        <taxon>Cicereae</taxon>
        <taxon>Cicer</taxon>
    </lineage>
</organism>
<dbReference type="Pfam" id="PF00646">
    <property type="entry name" value="F-box"/>
    <property type="match status" value="1"/>
</dbReference>
<evidence type="ECO:0000313" key="8">
    <source>
        <dbReference type="RefSeq" id="XP_004496807.1"/>
    </source>
</evidence>
<dbReference type="STRING" id="3827.A0A1S2XZ63"/>
<dbReference type="PANTHER" id="PTHR12346">
    <property type="entry name" value="SIN3B-RELATED"/>
    <property type="match status" value="1"/>
</dbReference>
<dbReference type="InterPro" id="IPR036047">
    <property type="entry name" value="F-box-like_dom_sf"/>
</dbReference>
<dbReference type="PANTHER" id="PTHR12346:SF0">
    <property type="entry name" value="SIN3A, ISOFORM G"/>
    <property type="match status" value="1"/>
</dbReference>
<keyword evidence="3 4" id="KW-0539">Nucleus</keyword>
<dbReference type="RefSeq" id="XP_004496807.1">
    <property type="nucleotide sequence ID" value="XM_004496750.3"/>
</dbReference>
<evidence type="ECO:0000313" key="9">
    <source>
        <dbReference type="RefSeq" id="XP_004496808.1"/>
    </source>
</evidence>
<name>A0A1S2XZ63_CICAR</name>
<keyword evidence="6" id="KW-1185">Reference proteome</keyword>
<reference evidence="7 8" key="2">
    <citation type="submission" date="2025-04" db="UniProtKB">
        <authorList>
            <consortium name="RefSeq"/>
        </authorList>
    </citation>
    <scope>IDENTIFICATION</scope>
    <source>
        <tissue evidence="7 8">Etiolated seedlings</tissue>
    </source>
</reference>
<dbReference type="Proteomes" id="UP000087171">
    <property type="component" value="Chromosome Ca4"/>
</dbReference>
<dbReference type="eggNOG" id="KOG4204">
    <property type="taxonomic scope" value="Eukaryota"/>
</dbReference>
<sequence length="629" mass="72477">MKLHFANPMGSGDHSSAVAIAYVNAVRDVFQDKKENFDEFLKLVSDFAAKRIDVRGVKARVNQLFKGHKDLILGFNIFMPTEYEISLPLDDNDEQEGYGLAFINAKAHGLVFKDAKAYIDAVRVAFEDRREKYAEFLEVLSDYKAERIDIQGVKARLVELFKGHEDLILGFNTFFTKEYETSLPLDDDEQKGDELAFKDATAYVDAVKVVFKDKSKEYNEFLKVVSDYRAERIDLRGVKARVEYLFKGHKDLILGFNIFLPKEYQITLPFEFETGEDVKNVAKNCELPWDVLDIISKRIDFDDLFQFACVCKNWRAFHKIYWRNFLAFQEPLIVQKSSHVKKCFSFISIPDQKVYHSKKINYFWHFAYSGSSSGYLIMTGKNNSFLLMNPFTRRKMVINTSAFKVNVSDFAYRVLLAFGKDSEDFVLVALCKSSESLHVYQSRNFGWVTYTTMENPWKVVDFVVLHNTIYVVTDKANIGVLSLNSANIKFLELKSTPRVTSSSHLRLVSCDEQLLVIHITSGAVLNVYKIDFSTMDYVKLETLGDIALFYTSGENYCALSNPSRWGYESNSLYAINLSSTKCSVYLGDDNKLPKCIRPDRLQNPPRTGPYLLDWCFRHLHYEVDYSLVE</sequence>
<feature type="domain" description="F-box" evidence="5">
    <location>
        <begin position="281"/>
        <end position="325"/>
    </location>
</feature>
<proteinExistence type="predicted"/>
<dbReference type="PaxDb" id="3827-XP_004496805.1"/>
<dbReference type="RefSeq" id="XP_004496806.1">
    <property type="nucleotide sequence ID" value="XM_004496749.3"/>
</dbReference>
<dbReference type="SUPFAM" id="SSF47762">
    <property type="entry name" value="PAH2 domain"/>
    <property type="match status" value="3"/>
</dbReference>
<evidence type="ECO:0000256" key="3">
    <source>
        <dbReference type="ARBA" id="ARBA00023242"/>
    </source>
</evidence>
<dbReference type="GO" id="GO:0000122">
    <property type="term" value="P:negative regulation of transcription by RNA polymerase II"/>
    <property type="evidence" value="ECO:0007669"/>
    <property type="project" value="TreeGrafter"/>
</dbReference>
<dbReference type="InterPro" id="IPR039774">
    <property type="entry name" value="Sin3-like"/>
</dbReference>
<dbReference type="RefSeq" id="XP_004496808.1">
    <property type="nucleotide sequence ID" value="XM_004496751.3"/>
</dbReference>